<gene>
    <name evidence="11" type="primary">trpB</name>
    <name evidence="13" type="ORF">HMPREF9244_01161</name>
</gene>
<dbReference type="HAMAP" id="MF_00133">
    <property type="entry name" value="Trp_synth_beta"/>
    <property type="match status" value="1"/>
</dbReference>
<keyword evidence="7 11" id="KW-0663">Pyridoxal phosphate</keyword>
<dbReference type="GO" id="GO:0004834">
    <property type="term" value="F:tryptophan synthase activity"/>
    <property type="evidence" value="ECO:0007669"/>
    <property type="project" value="UniProtKB-UniRule"/>
</dbReference>
<comment type="function">
    <text evidence="11">The beta subunit is responsible for the synthesis of L-tryptophan from indole and L-serine.</text>
</comment>
<evidence type="ECO:0000256" key="10">
    <source>
        <dbReference type="ARBA" id="ARBA00049047"/>
    </source>
</evidence>
<name>U1RA16_9BIFI</name>
<evidence type="ECO:0000256" key="2">
    <source>
        <dbReference type="ARBA" id="ARBA00004733"/>
    </source>
</evidence>
<dbReference type="PROSITE" id="PS00168">
    <property type="entry name" value="TRP_SYNTHASE_BETA"/>
    <property type="match status" value="1"/>
</dbReference>
<dbReference type="AlphaFoldDB" id="U1RA16"/>
<evidence type="ECO:0000256" key="11">
    <source>
        <dbReference type="HAMAP-Rule" id="MF_00133"/>
    </source>
</evidence>
<evidence type="ECO:0000313" key="14">
    <source>
        <dbReference type="Proteomes" id="UP000016519"/>
    </source>
</evidence>
<evidence type="ECO:0000256" key="3">
    <source>
        <dbReference type="ARBA" id="ARBA00009982"/>
    </source>
</evidence>
<evidence type="ECO:0000256" key="7">
    <source>
        <dbReference type="ARBA" id="ARBA00022898"/>
    </source>
</evidence>
<comment type="subunit">
    <text evidence="4 11">Tetramer of two alpha and two beta chains.</text>
</comment>
<comment type="caution">
    <text evidence="13">The sequence shown here is derived from an EMBL/GenBank/DDBJ whole genome shotgun (WGS) entry which is preliminary data.</text>
</comment>
<comment type="catalytic activity">
    <reaction evidence="10 11">
        <text>(1S,2R)-1-C-(indol-3-yl)glycerol 3-phosphate + L-serine = D-glyceraldehyde 3-phosphate + L-tryptophan + H2O</text>
        <dbReference type="Rhea" id="RHEA:10532"/>
        <dbReference type="ChEBI" id="CHEBI:15377"/>
        <dbReference type="ChEBI" id="CHEBI:33384"/>
        <dbReference type="ChEBI" id="CHEBI:57912"/>
        <dbReference type="ChEBI" id="CHEBI:58866"/>
        <dbReference type="ChEBI" id="CHEBI:59776"/>
        <dbReference type="EC" id="4.2.1.20"/>
    </reaction>
</comment>
<dbReference type="UniPathway" id="UPA00035">
    <property type="reaction ID" value="UER00044"/>
</dbReference>
<dbReference type="InterPro" id="IPR036052">
    <property type="entry name" value="TrpB-like_PALP_sf"/>
</dbReference>
<keyword evidence="9 11" id="KW-0456">Lyase</keyword>
<evidence type="ECO:0000256" key="1">
    <source>
        <dbReference type="ARBA" id="ARBA00001933"/>
    </source>
</evidence>
<dbReference type="SUPFAM" id="SSF53686">
    <property type="entry name" value="Tryptophan synthase beta subunit-like PLP-dependent enzymes"/>
    <property type="match status" value="1"/>
</dbReference>
<evidence type="ECO:0000256" key="6">
    <source>
        <dbReference type="ARBA" id="ARBA00022822"/>
    </source>
</evidence>
<dbReference type="NCBIfam" id="TIGR00263">
    <property type="entry name" value="trpB"/>
    <property type="match status" value="1"/>
</dbReference>
<evidence type="ECO:0000313" key="13">
    <source>
        <dbReference type="EMBL" id="ERH30399.1"/>
    </source>
</evidence>
<sequence length="430" mass="46664">MRIFYMFSLNGSDESFTHTQPIHNEQKEHKMTTTAAQPITSAGYFGEFGGSFVPEPIQKLLDELETTFNASKDDPEFIAQYHQLLAQYAGRETPLYYAESLTRYLGGARVYLKREDLNHLGSHKLNNVLGQILLAKRMGKTRVIAETGAGQHGVATAAAAARFGMQCDIYMGAVDAQRQQLNVFRMELMGATVHAVEDGTATLKNAVDAAFAAWMNDLDAFYVLGSAVGPHPYPSIVHEFQKIISVESRRQILEQEGRLPDAVIACVGGGSNAIGAFSQYIDDENVSLIGVEATGKGLDTPLHAATMEKGRIGIIDGMKTYSLFDDNGEIAEVYSISAGLDYPGVGPEHAFLKDSGRVEYTGATDDEAVDALVTLSKTEGILPAIESSHALAEAIKRAPHMSPDQIIIVNVSGRGDKDVQQVKDYLAQRA</sequence>
<evidence type="ECO:0000256" key="5">
    <source>
        <dbReference type="ARBA" id="ARBA00022605"/>
    </source>
</evidence>
<dbReference type="Proteomes" id="UP000016519">
    <property type="component" value="Unassembled WGS sequence"/>
</dbReference>
<proteinExistence type="inferred from homology"/>
<dbReference type="PANTHER" id="PTHR48077">
    <property type="entry name" value="TRYPTOPHAN SYNTHASE-RELATED"/>
    <property type="match status" value="1"/>
</dbReference>
<dbReference type="Gene3D" id="3.40.50.1100">
    <property type="match status" value="2"/>
</dbReference>
<dbReference type="EC" id="4.2.1.20" evidence="11"/>
<evidence type="ECO:0000256" key="9">
    <source>
        <dbReference type="ARBA" id="ARBA00023239"/>
    </source>
</evidence>
<dbReference type="PATRIC" id="fig|1321816.3.peg.1022"/>
<evidence type="ECO:0000259" key="12">
    <source>
        <dbReference type="Pfam" id="PF00291"/>
    </source>
</evidence>
<accession>U1RA16</accession>
<dbReference type="EMBL" id="AWSI01000034">
    <property type="protein sequence ID" value="ERH30399.1"/>
    <property type="molecule type" value="Genomic_DNA"/>
</dbReference>
<feature type="domain" description="Tryptophan synthase beta chain-like PALP" evidence="12">
    <location>
        <begin position="89"/>
        <end position="413"/>
    </location>
</feature>
<comment type="similarity">
    <text evidence="3 11">Belongs to the TrpB family.</text>
</comment>
<keyword evidence="6 11" id="KW-0822">Tryptophan biosynthesis</keyword>
<dbReference type="PANTHER" id="PTHR48077:SF3">
    <property type="entry name" value="TRYPTOPHAN SYNTHASE"/>
    <property type="match status" value="1"/>
</dbReference>
<dbReference type="PIRSF" id="PIRSF001413">
    <property type="entry name" value="Trp_syn_beta"/>
    <property type="match status" value="1"/>
</dbReference>
<dbReference type="InterPro" id="IPR006653">
    <property type="entry name" value="Trp_synth_b_CS"/>
</dbReference>
<dbReference type="STRING" id="419015.HMPREF3214_01148"/>
<dbReference type="GO" id="GO:0005737">
    <property type="term" value="C:cytoplasm"/>
    <property type="evidence" value="ECO:0007669"/>
    <property type="project" value="TreeGrafter"/>
</dbReference>
<keyword evidence="14" id="KW-1185">Reference proteome</keyword>
<dbReference type="InterPro" id="IPR001926">
    <property type="entry name" value="TrpB-like_PALP"/>
</dbReference>
<evidence type="ECO:0000256" key="8">
    <source>
        <dbReference type="ARBA" id="ARBA00023141"/>
    </source>
</evidence>
<organism evidence="13 14">
    <name type="scientific">Alloscardovia omnicolens F0580</name>
    <dbReference type="NCBI Taxonomy" id="1321816"/>
    <lineage>
        <taxon>Bacteria</taxon>
        <taxon>Bacillati</taxon>
        <taxon>Actinomycetota</taxon>
        <taxon>Actinomycetes</taxon>
        <taxon>Bifidobacteriales</taxon>
        <taxon>Bifidobacteriaceae</taxon>
        <taxon>Alloscardovia</taxon>
    </lineage>
</organism>
<evidence type="ECO:0000256" key="4">
    <source>
        <dbReference type="ARBA" id="ARBA00011270"/>
    </source>
</evidence>
<protein>
    <recommendedName>
        <fullName evidence="11">Tryptophan synthase beta chain</fullName>
        <ecNumber evidence="11">4.2.1.20</ecNumber>
    </recommendedName>
</protein>
<dbReference type="InterPro" id="IPR006654">
    <property type="entry name" value="Trp_synth_beta"/>
</dbReference>
<feature type="modified residue" description="N6-(pyridoxal phosphate)lysine" evidence="11">
    <location>
        <position position="124"/>
    </location>
</feature>
<keyword evidence="8 11" id="KW-0057">Aromatic amino acid biosynthesis</keyword>
<dbReference type="InterPro" id="IPR023026">
    <property type="entry name" value="Trp_synth_beta/beta-like"/>
</dbReference>
<dbReference type="FunFam" id="3.40.50.1100:FF:000004">
    <property type="entry name" value="Tryptophan synthase beta chain"/>
    <property type="match status" value="1"/>
</dbReference>
<reference evidence="13 14" key="1">
    <citation type="submission" date="2013-08" db="EMBL/GenBank/DDBJ databases">
        <authorList>
            <person name="Weinstock G."/>
            <person name="Sodergren E."/>
            <person name="Wylie T."/>
            <person name="Fulton L."/>
            <person name="Fulton R."/>
            <person name="Fronick C."/>
            <person name="O'Laughlin M."/>
            <person name="Godfrey J."/>
            <person name="Miner T."/>
            <person name="Herter B."/>
            <person name="Appelbaum E."/>
            <person name="Cordes M."/>
            <person name="Lek S."/>
            <person name="Wollam A."/>
            <person name="Pepin K.H."/>
            <person name="Palsikar V.B."/>
            <person name="Mitreva M."/>
            <person name="Wilson R.K."/>
        </authorList>
    </citation>
    <scope>NUCLEOTIDE SEQUENCE [LARGE SCALE GENOMIC DNA]</scope>
    <source>
        <strain evidence="13 14">F0580</strain>
    </source>
</reference>
<dbReference type="HOGENOM" id="CLU_016734_3_1_11"/>
<comment type="cofactor">
    <cofactor evidence="1 11">
        <name>pyridoxal 5'-phosphate</name>
        <dbReference type="ChEBI" id="CHEBI:597326"/>
    </cofactor>
</comment>
<comment type="pathway">
    <text evidence="2 11">Amino-acid biosynthesis; L-tryptophan biosynthesis; L-tryptophan from chorismate: step 5/5.</text>
</comment>
<keyword evidence="5 11" id="KW-0028">Amino-acid biosynthesis</keyword>
<dbReference type="Pfam" id="PF00291">
    <property type="entry name" value="PALP"/>
    <property type="match status" value="1"/>
</dbReference>
<dbReference type="CDD" id="cd06446">
    <property type="entry name" value="Trp-synth_B"/>
    <property type="match status" value="1"/>
</dbReference>